<dbReference type="InterPro" id="IPR001040">
    <property type="entry name" value="TIF_eIF_4E"/>
</dbReference>
<keyword evidence="2 6" id="KW-0396">Initiation factor</keyword>
<keyword evidence="3" id="KW-0810">Translation regulation</keyword>
<dbReference type="GO" id="GO:0003743">
    <property type="term" value="F:translation initiation factor activity"/>
    <property type="evidence" value="ECO:0007669"/>
    <property type="project" value="UniProtKB-KW"/>
</dbReference>
<dbReference type="Proteomes" id="UP000238350">
    <property type="component" value="Unassembled WGS sequence"/>
</dbReference>
<evidence type="ECO:0000256" key="2">
    <source>
        <dbReference type="ARBA" id="ARBA00022540"/>
    </source>
</evidence>
<dbReference type="STRING" id="45607.A0A2T0FKT9"/>
<dbReference type="GO" id="GO:0000340">
    <property type="term" value="F:RNA 7-methylguanosine cap binding"/>
    <property type="evidence" value="ECO:0007669"/>
    <property type="project" value="TreeGrafter"/>
</dbReference>
<dbReference type="OrthoDB" id="590761at2759"/>
<comment type="similarity">
    <text evidence="1 6">Belongs to the eukaryotic initiation factor 4E family.</text>
</comment>
<dbReference type="Gene3D" id="3.30.760.10">
    <property type="entry name" value="RNA Cap, Translation Initiation Factor Eif4e"/>
    <property type="match status" value="1"/>
</dbReference>
<evidence type="ECO:0000256" key="3">
    <source>
        <dbReference type="ARBA" id="ARBA00022845"/>
    </source>
</evidence>
<evidence type="ECO:0000313" key="7">
    <source>
        <dbReference type="EMBL" id="PRT55595.1"/>
    </source>
</evidence>
<dbReference type="PANTHER" id="PTHR11960">
    <property type="entry name" value="EUKARYOTIC TRANSLATION INITIATION FACTOR 4E RELATED"/>
    <property type="match status" value="1"/>
</dbReference>
<dbReference type="RefSeq" id="XP_024665540.1">
    <property type="nucleotide sequence ID" value="XM_024809772.1"/>
</dbReference>
<gene>
    <name evidence="7" type="ORF">B9G98_03215</name>
</gene>
<dbReference type="GO" id="GO:0016281">
    <property type="term" value="C:eukaryotic translation initiation factor 4F complex"/>
    <property type="evidence" value="ECO:0007669"/>
    <property type="project" value="TreeGrafter"/>
</dbReference>
<name>A0A2T0FKT9_9ASCO</name>
<accession>A0A2T0FKT9</accession>
<evidence type="ECO:0000256" key="6">
    <source>
        <dbReference type="RuleBase" id="RU004374"/>
    </source>
</evidence>
<dbReference type="InterPro" id="IPR019770">
    <property type="entry name" value="TIF_eIF_4E_CS"/>
</dbReference>
<dbReference type="AlphaFoldDB" id="A0A2T0FKT9"/>
<sequence>MTSSVEIDKLSLEDTPKTVLHSAQDFTVVHPLSHEWTLWYTKPPSHPDEDWSTLLKELVTVNTVEEFWGAYKAVPKVVELPFKSDFSLFKKGIRPEWEDPANARGGKWIYVSRQMRPDIDEKWLNVMLAAIGGTLDCDDEGKELVNGIFVMCRKGAVKIAMWVTGSHEATRDVALRFKEALGLADKPNAIEYHVHDEARTKSKSAITL</sequence>
<dbReference type="SUPFAM" id="SSF55418">
    <property type="entry name" value="eIF4e-like"/>
    <property type="match status" value="1"/>
</dbReference>
<dbReference type="PROSITE" id="PS00813">
    <property type="entry name" value="IF4E"/>
    <property type="match status" value="1"/>
</dbReference>
<evidence type="ECO:0000256" key="1">
    <source>
        <dbReference type="ARBA" id="ARBA00009860"/>
    </source>
</evidence>
<organism evidence="7 8">
    <name type="scientific">Wickerhamiella sorbophila</name>
    <dbReference type="NCBI Taxonomy" id="45607"/>
    <lineage>
        <taxon>Eukaryota</taxon>
        <taxon>Fungi</taxon>
        <taxon>Dikarya</taxon>
        <taxon>Ascomycota</taxon>
        <taxon>Saccharomycotina</taxon>
        <taxon>Dipodascomycetes</taxon>
        <taxon>Dipodascales</taxon>
        <taxon>Trichomonascaceae</taxon>
        <taxon>Wickerhamiella</taxon>
    </lineage>
</organism>
<dbReference type="EMBL" id="NDIQ01000021">
    <property type="protein sequence ID" value="PRT55595.1"/>
    <property type="molecule type" value="Genomic_DNA"/>
</dbReference>
<dbReference type="PANTHER" id="PTHR11960:SF8">
    <property type="entry name" value="EUKARYOTIC TRANSLATION INITIATION FACTOR 4E1-RELATED"/>
    <property type="match status" value="1"/>
</dbReference>
<dbReference type="Pfam" id="PF01652">
    <property type="entry name" value="IF4E"/>
    <property type="match status" value="1"/>
</dbReference>
<comment type="caution">
    <text evidence="7">The sequence shown here is derived from an EMBL/GenBank/DDBJ whole genome shotgun (WGS) entry which is preliminary data.</text>
</comment>
<keyword evidence="5 6" id="KW-0648">Protein biosynthesis</keyword>
<evidence type="ECO:0000256" key="5">
    <source>
        <dbReference type="ARBA" id="ARBA00022917"/>
    </source>
</evidence>
<keyword evidence="8" id="KW-1185">Reference proteome</keyword>
<proteinExistence type="inferred from homology"/>
<protein>
    <submittedName>
        <fullName evidence="7">Eukaryotic translation initiation factor 4E-2</fullName>
    </submittedName>
</protein>
<reference evidence="7 8" key="1">
    <citation type="submission" date="2017-04" db="EMBL/GenBank/DDBJ databases">
        <title>Genome sequencing of [Candida] sorbophila.</title>
        <authorList>
            <person name="Ahn J.O."/>
        </authorList>
    </citation>
    <scope>NUCLEOTIDE SEQUENCE [LARGE SCALE GENOMIC DNA]</scope>
    <source>
        <strain evidence="7 8">DS02</strain>
    </source>
</reference>
<dbReference type="InterPro" id="IPR023398">
    <property type="entry name" value="TIF_eIF4e-like"/>
</dbReference>
<keyword evidence="4 6" id="KW-0694">RNA-binding</keyword>
<evidence type="ECO:0000313" key="8">
    <source>
        <dbReference type="Proteomes" id="UP000238350"/>
    </source>
</evidence>
<dbReference type="GeneID" id="36516963"/>
<evidence type="ECO:0000256" key="4">
    <source>
        <dbReference type="ARBA" id="ARBA00022884"/>
    </source>
</evidence>
<dbReference type="GO" id="GO:0006417">
    <property type="term" value="P:regulation of translation"/>
    <property type="evidence" value="ECO:0007669"/>
    <property type="project" value="UniProtKB-KW"/>
</dbReference>